<sequence length="199" mass="23042">MLRILNIICLICISSALFAQVKKSKELSIEEQDLLMEQNSRCLHTNKYNAAQRKQFYPFNQTEFVSLISFQDTISEFSSRLPVKGGVLDTGMVKEEVKLSLKDIDKLTDLFYNTGYTSKKYGVIVTRMRCYDPHNAILFFNKKRKVIAFIEICFDCQGTRVSSKNIHFGENCTEKFGKLKDFFTSNGIKFVSEEYKNEQ</sequence>
<dbReference type="Proteomes" id="UP000031246">
    <property type="component" value="Unassembled WGS sequence"/>
</dbReference>
<dbReference type="OrthoDB" id="656959at2"/>
<dbReference type="EMBL" id="JSYN01000005">
    <property type="protein sequence ID" value="KIA95507.1"/>
    <property type="molecule type" value="Genomic_DNA"/>
</dbReference>
<feature type="signal peptide" evidence="1">
    <location>
        <begin position="1"/>
        <end position="19"/>
    </location>
</feature>
<evidence type="ECO:0000313" key="2">
    <source>
        <dbReference type="EMBL" id="KIA95507.1"/>
    </source>
</evidence>
<keyword evidence="3" id="KW-1185">Reference proteome</keyword>
<keyword evidence="1" id="KW-0732">Signal</keyword>
<evidence type="ECO:0000256" key="1">
    <source>
        <dbReference type="SAM" id="SignalP"/>
    </source>
</evidence>
<proteinExistence type="predicted"/>
<reference evidence="2 3" key="1">
    <citation type="submission" date="2014-10" db="EMBL/GenBank/DDBJ databases">
        <title>Pedobacter Kyungheensis.</title>
        <authorList>
            <person name="Anderson B.M."/>
            <person name="Newman J.D."/>
        </authorList>
    </citation>
    <scope>NUCLEOTIDE SEQUENCE [LARGE SCALE GENOMIC DNA]</scope>
    <source>
        <strain evidence="2 3">KACC 16221</strain>
    </source>
</reference>
<comment type="caution">
    <text evidence="2">The sequence shown here is derived from an EMBL/GenBank/DDBJ whole genome shotgun (WGS) entry which is preliminary data.</text>
</comment>
<dbReference type="AlphaFoldDB" id="A0A0C1FRF7"/>
<protein>
    <submittedName>
        <fullName evidence="2">Uncharacterized protein</fullName>
    </submittedName>
</protein>
<accession>A0A0C1FRF7</accession>
<organism evidence="2 3">
    <name type="scientific">Pedobacter kyungheensis</name>
    <dbReference type="NCBI Taxonomy" id="1069985"/>
    <lineage>
        <taxon>Bacteria</taxon>
        <taxon>Pseudomonadati</taxon>
        <taxon>Bacteroidota</taxon>
        <taxon>Sphingobacteriia</taxon>
        <taxon>Sphingobacteriales</taxon>
        <taxon>Sphingobacteriaceae</taxon>
        <taxon>Pedobacter</taxon>
    </lineage>
</organism>
<gene>
    <name evidence="2" type="ORF">OC25_06635</name>
</gene>
<evidence type="ECO:0000313" key="3">
    <source>
        <dbReference type="Proteomes" id="UP000031246"/>
    </source>
</evidence>
<feature type="chain" id="PRO_5002145202" evidence="1">
    <location>
        <begin position="20"/>
        <end position="199"/>
    </location>
</feature>
<name>A0A0C1FRF7_9SPHI</name>
<dbReference type="RefSeq" id="WP_039473186.1">
    <property type="nucleotide sequence ID" value="NZ_JSYN01000005.1"/>
</dbReference>